<dbReference type="GO" id="GO:0006396">
    <property type="term" value="P:RNA processing"/>
    <property type="evidence" value="ECO:0007669"/>
    <property type="project" value="InterPro"/>
</dbReference>
<dbReference type="PATRIC" id="fig|1495769.3.peg.285"/>
<evidence type="ECO:0000313" key="5">
    <source>
        <dbReference type="Proteomes" id="UP000032420"/>
    </source>
</evidence>
<evidence type="ECO:0000256" key="1">
    <source>
        <dbReference type="ARBA" id="ARBA00022603"/>
    </source>
</evidence>
<dbReference type="HOGENOM" id="CLU_021322_0_1_6"/>
<dbReference type="GO" id="GO:0005829">
    <property type="term" value="C:cytosol"/>
    <property type="evidence" value="ECO:0007669"/>
    <property type="project" value="TreeGrafter"/>
</dbReference>
<dbReference type="EMBL" id="LM655252">
    <property type="protein sequence ID" value="CDZ16563.1"/>
    <property type="molecule type" value="Genomic_DNA"/>
</dbReference>
<reference evidence="5" key="1">
    <citation type="submission" date="2014-07" db="EMBL/GenBank/DDBJ databases">
        <authorList>
            <person name="Santos-Garcia D."/>
        </authorList>
    </citation>
    <scope>NUCLEOTIDE SEQUENCE [LARGE SCALE GENOMIC DNA]</scope>
</reference>
<dbReference type="GO" id="GO:0003723">
    <property type="term" value="F:RNA binding"/>
    <property type="evidence" value="ECO:0007669"/>
    <property type="project" value="InterPro"/>
</dbReference>
<dbReference type="OrthoDB" id="9785673at2"/>
<dbReference type="Pfam" id="PF00588">
    <property type="entry name" value="SpoU_methylase"/>
    <property type="match status" value="1"/>
</dbReference>
<dbReference type="SUPFAM" id="SSF75217">
    <property type="entry name" value="alpha/beta knot"/>
    <property type="match status" value="1"/>
</dbReference>
<dbReference type="InterPro" id="IPR004441">
    <property type="entry name" value="rRNA_MeTrfase_TrmH"/>
</dbReference>
<feature type="domain" description="tRNA/rRNA methyltransferase SpoU type" evidence="3">
    <location>
        <begin position="119"/>
        <end position="259"/>
    </location>
</feature>
<dbReference type="STRING" id="1495769.CEM_316"/>
<dbReference type="InterPro" id="IPR029028">
    <property type="entry name" value="Alpha/beta_knot_MTases"/>
</dbReference>
<organism evidence="4 5">
    <name type="scientific">Candidatus Johnevansia muelleri</name>
    <dbReference type="NCBI Taxonomy" id="1495769"/>
    <lineage>
        <taxon>Bacteria</taxon>
        <taxon>Pseudomonadati</taxon>
        <taxon>Pseudomonadota</taxon>
        <taxon>Gammaproteobacteria</taxon>
        <taxon>Candidatus Johnevansiales</taxon>
        <taxon>Candidatus Johnevansiaceae</taxon>
        <taxon>Candidatus Johnevansia</taxon>
    </lineage>
</organism>
<sequence length="269" mass="30439">MHKINIIYWKKKIPNDSEIIYNIHIIKTILLNAKIFGTPPPILLWIKNNINKYYYKILSLIEQLSIKIENPPNEIFKLITNGKIRNNQSIIAFCKMVFTKNEKTLINRLLNWKESVAPLFLILNGITDTYNLGACLRSVDAAGAHGIIIPKTKNAHINNIVRKVSSGATEVVLIYIVNNLYNTINKLRNLGIWILGTTNKAKKFLFDIDLKIPCAIIMGSEGYGLSNLIKKNCDYLISLPMLGKISSLNISVAAGICLFEAVRQRNFKI</sequence>
<name>A0A078KEG2_9GAMM</name>
<dbReference type="CDD" id="cd18103">
    <property type="entry name" value="SpoU-like_RlmB"/>
    <property type="match status" value="1"/>
</dbReference>
<dbReference type="PANTHER" id="PTHR46429">
    <property type="entry name" value="23S RRNA (GUANOSINE-2'-O-)-METHYLTRANSFERASE RLMB"/>
    <property type="match status" value="1"/>
</dbReference>
<evidence type="ECO:0000313" key="4">
    <source>
        <dbReference type="EMBL" id="CDZ16563.1"/>
    </source>
</evidence>
<dbReference type="Proteomes" id="UP000032420">
    <property type="component" value="Chromosome I"/>
</dbReference>
<evidence type="ECO:0000259" key="3">
    <source>
        <dbReference type="Pfam" id="PF00588"/>
    </source>
</evidence>
<accession>A0A078KEG2</accession>
<dbReference type="KEGG" id="eme:CEM_316"/>
<dbReference type="PANTHER" id="PTHR46429:SF1">
    <property type="entry name" value="23S RRNA (GUANOSINE-2'-O-)-METHYLTRANSFERASE RLMB"/>
    <property type="match status" value="1"/>
</dbReference>
<dbReference type="Gene3D" id="3.40.1280.10">
    <property type="match status" value="1"/>
</dbReference>
<dbReference type="GO" id="GO:0008173">
    <property type="term" value="F:RNA methyltransferase activity"/>
    <property type="evidence" value="ECO:0007669"/>
    <property type="project" value="InterPro"/>
</dbReference>
<dbReference type="AlphaFoldDB" id="A0A078KEG2"/>
<dbReference type="GO" id="GO:0032259">
    <property type="term" value="P:methylation"/>
    <property type="evidence" value="ECO:0007669"/>
    <property type="project" value="UniProtKB-KW"/>
</dbReference>
<proteinExistence type="predicted"/>
<protein>
    <submittedName>
        <fullName evidence="4">23S rRNA (Guanosine-2'-O-)-methyltransferase RlmB</fullName>
        <ecNumber evidence="4">2.1.1.185</ecNumber>
    </submittedName>
</protein>
<dbReference type="EC" id="2.1.1.185" evidence="4"/>
<gene>
    <name evidence="4" type="primary">rlmB</name>
    <name evidence="4" type="ORF">CEM_316</name>
</gene>
<keyword evidence="5" id="KW-1185">Reference proteome</keyword>
<evidence type="ECO:0000256" key="2">
    <source>
        <dbReference type="ARBA" id="ARBA00022679"/>
    </source>
</evidence>
<keyword evidence="2 4" id="KW-0808">Transferase</keyword>
<dbReference type="InterPro" id="IPR029026">
    <property type="entry name" value="tRNA_m1G_MTases_N"/>
</dbReference>
<dbReference type="InterPro" id="IPR001537">
    <property type="entry name" value="SpoU_MeTrfase"/>
</dbReference>
<dbReference type="NCBIfam" id="TIGR00186">
    <property type="entry name" value="rRNA_methyl_3"/>
    <property type="match status" value="1"/>
</dbReference>
<keyword evidence="1 4" id="KW-0489">Methyltransferase</keyword>